<evidence type="ECO:0000256" key="2">
    <source>
        <dbReference type="ARBA" id="ARBA00023015"/>
    </source>
</evidence>
<keyword evidence="8" id="KW-0812">Transmembrane</keyword>
<feature type="region of interest" description="Disordered" evidence="7">
    <location>
        <begin position="174"/>
        <end position="198"/>
    </location>
</feature>
<keyword evidence="5" id="KW-0539">Nucleus</keyword>
<feature type="compositionally biased region" description="Low complexity" evidence="7">
    <location>
        <begin position="174"/>
        <end position="186"/>
    </location>
</feature>
<dbReference type="Proteomes" id="UP000050792">
    <property type="component" value="Unassembled WGS sequence"/>
</dbReference>
<dbReference type="InterPro" id="IPR004827">
    <property type="entry name" value="bZIP"/>
</dbReference>
<evidence type="ECO:0000256" key="4">
    <source>
        <dbReference type="ARBA" id="ARBA00023163"/>
    </source>
</evidence>
<dbReference type="Gene3D" id="1.20.5.170">
    <property type="match status" value="1"/>
</dbReference>
<organism evidence="10 12">
    <name type="scientific">Schistosoma rodhaini</name>
    <dbReference type="NCBI Taxonomy" id="6188"/>
    <lineage>
        <taxon>Eukaryota</taxon>
        <taxon>Metazoa</taxon>
        <taxon>Spiralia</taxon>
        <taxon>Lophotrochozoa</taxon>
        <taxon>Platyhelminthes</taxon>
        <taxon>Trematoda</taxon>
        <taxon>Digenea</taxon>
        <taxon>Strigeidida</taxon>
        <taxon>Schistosomatoidea</taxon>
        <taxon>Schistosomatidae</taxon>
        <taxon>Schistosoma</taxon>
    </lineage>
</organism>
<evidence type="ECO:0000256" key="8">
    <source>
        <dbReference type="SAM" id="Phobius"/>
    </source>
</evidence>
<feature type="compositionally biased region" description="Basic residues" evidence="7">
    <location>
        <begin position="187"/>
        <end position="197"/>
    </location>
</feature>
<keyword evidence="4" id="KW-0804">Transcription</keyword>
<reference evidence="11 12" key="2">
    <citation type="submission" date="2023-11" db="UniProtKB">
        <authorList>
            <consortium name="WormBaseParasite"/>
        </authorList>
    </citation>
    <scope>IDENTIFICATION</scope>
</reference>
<reference evidence="10" key="1">
    <citation type="submission" date="2022-06" db="EMBL/GenBank/DDBJ databases">
        <authorList>
            <person name="Berger JAMES D."/>
            <person name="Berger JAMES D."/>
        </authorList>
    </citation>
    <scope>NUCLEOTIDE SEQUENCE [LARGE SCALE GENOMIC DNA]</scope>
</reference>
<keyword evidence="8" id="KW-1133">Transmembrane helix</keyword>
<dbReference type="SMART" id="SM00338">
    <property type="entry name" value="BRLZ"/>
    <property type="match status" value="1"/>
</dbReference>
<evidence type="ECO:0000256" key="5">
    <source>
        <dbReference type="ARBA" id="ARBA00023242"/>
    </source>
</evidence>
<evidence type="ECO:0000256" key="1">
    <source>
        <dbReference type="ARBA" id="ARBA00004123"/>
    </source>
</evidence>
<evidence type="ECO:0000313" key="12">
    <source>
        <dbReference type="WBParaSite" id="SRDH1_72640.8"/>
    </source>
</evidence>
<feature type="domain" description="BZIP" evidence="9">
    <location>
        <begin position="279"/>
        <end position="294"/>
    </location>
</feature>
<dbReference type="WBParaSite" id="SRDH1_72640.8">
    <property type="protein sequence ID" value="SRDH1_72640.8"/>
    <property type="gene ID" value="SRDH1_72640"/>
</dbReference>
<evidence type="ECO:0000256" key="7">
    <source>
        <dbReference type="SAM" id="MobiDB-lite"/>
    </source>
</evidence>
<dbReference type="AlphaFoldDB" id="A0AA85FZZ4"/>
<dbReference type="Pfam" id="PF00170">
    <property type="entry name" value="bZIP_1"/>
    <property type="match status" value="1"/>
</dbReference>
<dbReference type="PANTHER" id="PTHR46004">
    <property type="entry name" value="CYCLIC AMP RESPONSE ELEMENT-BINDING PROTEIN A"/>
    <property type="match status" value="1"/>
</dbReference>
<comment type="subcellular location">
    <subcellularLocation>
        <location evidence="1">Nucleus</location>
    </subcellularLocation>
</comment>
<keyword evidence="6" id="KW-0175">Coiled coil</keyword>
<dbReference type="CDD" id="cd14689">
    <property type="entry name" value="bZIP_CREB3"/>
    <property type="match status" value="1"/>
</dbReference>
<protein>
    <recommendedName>
        <fullName evidence="9">BZIP domain-containing protein</fullName>
    </recommendedName>
</protein>
<dbReference type="PANTHER" id="PTHR46004:SF3">
    <property type="entry name" value="CYCLIC AMP RESPONSE ELEMENT-BINDING PROTEIN A"/>
    <property type="match status" value="1"/>
</dbReference>
<feature type="transmembrane region" description="Helical" evidence="8">
    <location>
        <begin position="389"/>
        <end position="409"/>
    </location>
</feature>
<keyword evidence="3" id="KW-0238">DNA-binding</keyword>
<feature type="transmembrane region" description="Helical" evidence="8">
    <location>
        <begin position="483"/>
        <end position="504"/>
    </location>
</feature>
<evidence type="ECO:0000256" key="6">
    <source>
        <dbReference type="SAM" id="Coils"/>
    </source>
</evidence>
<evidence type="ECO:0000256" key="3">
    <source>
        <dbReference type="ARBA" id="ARBA00023125"/>
    </source>
</evidence>
<dbReference type="GO" id="GO:0000981">
    <property type="term" value="F:DNA-binding transcription factor activity, RNA polymerase II-specific"/>
    <property type="evidence" value="ECO:0007669"/>
    <property type="project" value="TreeGrafter"/>
</dbReference>
<feature type="coiled-coil region" evidence="6">
    <location>
        <begin position="299"/>
        <end position="333"/>
    </location>
</feature>
<dbReference type="SUPFAM" id="SSF57959">
    <property type="entry name" value="Leucine zipper domain"/>
    <property type="match status" value="1"/>
</dbReference>
<accession>A0AA85FZZ4</accession>
<sequence>MLKIPETMSVEKFNLPDSSYGDEIDYYVVSPTILQLDHQEIIETDHSSDNPLLNGDSVTQTATTNSNLDLGLNKEADYLFSFELDTHTLPLELLNKDLDGPDFSWTDLLPDSNELVSLDDINPDNFSKSKQIKDEKVKFTNCQRKFLINHFNSIPKFSYQEKTIQQQKLLYSSSSSSIHSSPSSVSNHHHHHDRHHHLFDSTEINNHLDSSEINDCDMNDSYKTTKIICLNNEDLLNNKPGECVKLTSEECKMLQQIGCHLPIKFPLSQTDEKAIRTVRRKIRNKLSAQASRAKRQKYVTDLEHRYSMCTEEIKQLRRQVYELEEDKRSLTLHLRKLRSYINKFMNKQSEKSYLPLYVNSNNIHHNNDNNNNKVTAKQAARAAAGGTSLLLMTFMILMWTAVIPIPSVIKTLDTASSMSSINLFSSFPGRSRMLMSINNPSELYSSSSSSSQDLIVNESKTLLSDPDIIPVNSIQYTVPISQFVTPVVSNFFVRVYYVSFLFFFKRKS</sequence>
<proteinExistence type="predicted"/>
<dbReference type="WBParaSite" id="SRDH1_72640.7">
    <property type="protein sequence ID" value="SRDH1_72640.7"/>
    <property type="gene ID" value="SRDH1_72640"/>
</dbReference>
<name>A0AA85FZZ4_9TREM</name>
<evidence type="ECO:0000313" key="11">
    <source>
        <dbReference type="WBParaSite" id="SRDH1_72640.7"/>
    </source>
</evidence>
<dbReference type="GO" id="GO:0005634">
    <property type="term" value="C:nucleus"/>
    <property type="evidence" value="ECO:0007669"/>
    <property type="project" value="UniProtKB-SubCell"/>
</dbReference>
<dbReference type="InterPro" id="IPR046347">
    <property type="entry name" value="bZIP_sf"/>
</dbReference>
<keyword evidence="8" id="KW-0472">Membrane</keyword>
<dbReference type="PROSITE" id="PS00036">
    <property type="entry name" value="BZIP_BASIC"/>
    <property type="match status" value="1"/>
</dbReference>
<evidence type="ECO:0000313" key="10">
    <source>
        <dbReference type="Proteomes" id="UP000050792"/>
    </source>
</evidence>
<keyword evidence="2" id="KW-0805">Transcription regulation</keyword>
<dbReference type="GO" id="GO:0035497">
    <property type="term" value="F:cAMP response element binding"/>
    <property type="evidence" value="ECO:0007669"/>
    <property type="project" value="TreeGrafter"/>
</dbReference>
<keyword evidence="10" id="KW-1185">Reference proteome</keyword>
<evidence type="ECO:0000259" key="9">
    <source>
        <dbReference type="PROSITE" id="PS00036"/>
    </source>
</evidence>